<dbReference type="AlphaFoldDB" id="A0AAP0DI66"/>
<dbReference type="EC" id="2.4.1.-" evidence="6"/>
<gene>
    <name evidence="7" type="ORF">SSX86_007797</name>
</gene>
<dbReference type="GO" id="GO:0080044">
    <property type="term" value="F:quercetin 7-O-glucosyltransferase activity"/>
    <property type="evidence" value="ECO:0007669"/>
    <property type="project" value="TreeGrafter"/>
</dbReference>
<evidence type="ECO:0000256" key="3">
    <source>
        <dbReference type="ARBA" id="ARBA00022679"/>
    </source>
</evidence>
<dbReference type="CDD" id="cd03784">
    <property type="entry name" value="GT1_Gtf-like"/>
    <property type="match status" value="1"/>
</dbReference>
<keyword evidence="3 5" id="KW-0808">Transferase</keyword>
<evidence type="ECO:0000256" key="2">
    <source>
        <dbReference type="ARBA" id="ARBA00022676"/>
    </source>
</evidence>
<dbReference type="PROSITE" id="PS00375">
    <property type="entry name" value="UDPGT"/>
    <property type="match status" value="1"/>
</dbReference>
<dbReference type="SUPFAM" id="SSF53756">
    <property type="entry name" value="UDP-Glycosyltransferase/glycogen phosphorylase"/>
    <property type="match status" value="1"/>
</dbReference>
<sequence length="484" mass="54829">MEALPIIHQKKPHVVFIPIPAQSHIKCMLKLAWLLHHKGLQITFINTESNHKRLFKHGGADGVPGFEFKTVPDGLVSNSDDDESDPNQTLEDVTMYLLTHFLDSFLDLVAGLETPPTCIICDGFMTYADTIYAAEKLKIPIILYWTMAACGFMGYYHSKVLVDKGIVPLKDESYLTNGYTDMTLDNIPGMETVRLRDLPEHILATKPDDPALNWVVDTARKSDKVSHMIIHTFDELEAPLIKELKSIFPHTYTVGPQQLLLNHITEKQPKKSSFNRYSLWKEEPECVQWLESKELNSVVYVNFGSLAVMSIQDLIEFGWGLVNSNHCFLWIIRADLVDGKPVVLPQELNDVFKKRGFIASWCSQEEVLNHPSVGGFLTHGGWGSVIESLSAGVPMICRPFTHDQQVNCRQMCQEWEVGMEIEGNVKRDEVEKLVRGLMEGIEGERMRKKAMEWKKTAEIATSPNGSSFLNIEKLAKEITMLSRN</sequence>
<evidence type="ECO:0000256" key="5">
    <source>
        <dbReference type="RuleBase" id="RU003718"/>
    </source>
</evidence>
<reference evidence="7 8" key="1">
    <citation type="submission" date="2024-04" db="EMBL/GenBank/DDBJ databases">
        <title>The reference genome of an endangered Asteraceae, Deinandra increscens subsp. villosa, native to the Central Coast of California.</title>
        <authorList>
            <person name="Guilliams M."/>
            <person name="Hasenstab-Lehman K."/>
            <person name="Meyer R."/>
            <person name="Mcevoy S."/>
        </authorList>
    </citation>
    <scope>NUCLEOTIDE SEQUENCE [LARGE SCALE GENOMIC DNA]</scope>
    <source>
        <tissue evidence="7">Leaf</tissue>
    </source>
</reference>
<dbReference type="PANTHER" id="PTHR11926:SF1551">
    <property type="entry name" value="GLYCOSYLTRANSFERASE"/>
    <property type="match status" value="1"/>
</dbReference>
<dbReference type="EMBL" id="JBCNJP010000009">
    <property type="protein sequence ID" value="KAK9073473.1"/>
    <property type="molecule type" value="Genomic_DNA"/>
</dbReference>
<dbReference type="Gene3D" id="3.40.50.2000">
    <property type="entry name" value="Glycogen Phosphorylase B"/>
    <property type="match status" value="2"/>
</dbReference>
<dbReference type="FunFam" id="3.40.50.2000:FF:000065">
    <property type="entry name" value="Glycosyltransferase"/>
    <property type="match status" value="1"/>
</dbReference>
<dbReference type="Proteomes" id="UP001408789">
    <property type="component" value="Unassembled WGS sequence"/>
</dbReference>
<evidence type="ECO:0000313" key="8">
    <source>
        <dbReference type="Proteomes" id="UP001408789"/>
    </source>
</evidence>
<comment type="function">
    <text evidence="4">May glycosylate diterpenes or flavonols in leaves.</text>
</comment>
<protein>
    <recommendedName>
        <fullName evidence="6">Glycosyltransferase</fullName>
        <ecNumber evidence="6">2.4.1.-</ecNumber>
    </recommendedName>
</protein>
<dbReference type="GO" id="GO:0080043">
    <property type="term" value="F:quercetin 3-O-glucosyltransferase activity"/>
    <property type="evidence" value="ECO:0007669"/>
    <property type="project" value="TreeGrafter"/>
</dbReference>
<dbReference type="PANTHER" id="PTHR11926">
    <property type="entry name" value="GLUCOSYL/GLUCURONOSYL TRANSFERASES"/>
    <property type="match status" value="1"/>
</dbReference>
<dbReference type="FunFam" id="3.40.50.2000:FF:000056">
    <property type="entry name" value="Glycosyltransferase"/>
    <property type="match status" value="1"/>
</dbReference>
<name>A0AAP0DI66_9ASTR</name>
<dbReference type="InterPro" id="IPR035595">
    <property type="entry name" value="UDP_glycos_trans_CS"/>
</dbReference>
<evidence type="ECO:0000313" key="7">
    <source>
        <dbReference type="EMBL" id="KAK9073473.1"/>
    </source>
</evidence>
<keyword evidence="2 5" id="KW-0328">Glycosyltransferase</keyword>
<comment type="caution">
    <text evidence="7">The sequence shown here is derived from an EMBL/GenBank/DDBJ whole genome shotgun (WGS) entry which is preliminary data.</text>
</comment>
<comment type="similarity">
    <text evidence="1 5">Belongs to the UDP-glycosyltransferase family.</text>
</comment>
<organism evidence="7 8">
    <name type="scientific">Deinandra increscens subsp. villosa</name>
    <dbReference type="NCBI Taxonomy" id="3103831"/>
    <lineage>
        <taxon>Eukaryota</taxon>
        <taxon>Viridiplantae</taxon>
        <taxon>Streptophyta</taxon>
        <taxon>Embryophyta</taxon>
        <taxon>Tracheophyta</taxon>
        <taxon>Spermatophyta</taxon>
        <taxon>Magnoliopsida</taxon>
        <taxon>eudicotyledons</taxon>
        <taxon>Gunneridae</taxon>
        <taxon>Pentapetalae</taxon>
        <taxon>asterids</taxon>
        <taxon>campanulids</taxon>
        <taxon>Asterales</taxon>
        <taxon>Asteraceae</taxon>
        <taxon>Asteroideae</taxon>
        <taxon>Heliantheae alliance</taxon>
        <taxon>Madieae</taxon>
        <taxon>Madiinae</taxon>
        <taxon>Deinandra</taxon>
    </lineage>
</organism>
<evidence type="ECO:0000256" key="6">
    <source>
        <dbReference type="RuleBase" id="RU362057"/>
    </source>
</evidence>
<dbReference type="InterPro" id="IPR002213">
    <property type="entry name" value="UDP_glucos_trans"/>
</dbReference>
<dbReference type="Pfam" id="PF00201">
    <property type="entry name" value="UDPGT"/>
    <property type="match status" value="1"/>
</dbReference>
<keyword evidence="8" id="KW-1185">Reference proteome</keyword>
<evidence type="ECO:0000256" key="1">
    <source>
        <dbReference type="ARBA" id="ARBA00009995"/>
    </source>
</evidence>
<proteinExistence type="inferred from homology"/>
<evidence type="ECO:0000256" key="4">
    <source>
        <dbReference type="ARBA" id="ARBA00053747"/>
    </source>
</evidence>
<accession>A0AAP0DI66</accession>